<sequence>MVYFVSFFVAILLMRMSEKAVKKKKKVLLFLSSGLVLVMLAAFRDITVGYDVRVYQWPLFTIARSSQSIYEYMNKALVLVEPFYALVTFFSAQFGEKMFWAFFFNESIIIAFTLASLYYFRKVVPVYLSLSCFCFTYYLRGYDQTRQFIAVSIVMLAVALIVNGKKIIPFILVFIAMGFHYTAIVGIGIILVYMTLNGVLKRVIVFLWFVSGVVVIIYYKDILKYVLKRFPLRAERYLKMLMMNQKYDNVHYIGFLYFTFAVIILLLKIYLVEENKNTIYLFLLCLMFLGIAGAFIQNLAGPVQRIFIYSDIFVIFVIPLIPNMIKTDKIGKILVWGMTYLIMIAYWFVVYVNGNAGAVYPYVFAK</sequence>
<evidence type="ECO:0008006" key="4">
    <source>
        <dbReference type="Google" id="ProtNLM"/>
    </source>
</evidence>
<name>A0A317G3D4_BUTFI</name>
<gene>
    <name evidence="2" type="ORF">CPT75_07350</name>
</gene>
<keyword evidence="1" id="KW-0812">Transmembrane</keyword>
<accession>A0A317G3D4</accession>
<dbReference type="Pfam" id="PF14897">
    <property type="entry name" value="EpsG"/>
    <property type="match status" value="1"/>
</dbReference>
<dbReference type="InterPro" id="IPR049458">
    <property type="entry name" value="EpsG-like"/>
</dbReference>
<dbReference type="AlphaFoldDB" id="A0A317G3D4"/>
<feature type="transmembrane region" description="Helical" evidence="1">
    <location>
        <begin position="203"/>
        <end position="219"/>
    </location>
</feature>
<dbReference type="EMBL" id="NXNG01000001">
    <property type="protein sequence ID" value="PWT26930.1"/>
    <property type="molecule type" value="Genomic_DNA"/>
</dbReference>
<evidence type="ECO:0000313" key="3">
    <source>
        <dbReference type="Proteomes" id="UP000245488"/>
    </source>
</evidence>
<feature type="transmembrane region" description="Helical" evidence="1">
    <location>
        <begin position="302"/>
        <end position="321"/>
    </location>
</feature>
<organism evidence="2 3">
    <name type="scientific">Butyrivibrio fibrisolvens</name>
    <dbReference type="NCBI Taxonomy" id="831"/>
    <lineage>
        <taxon>Bacteria</taxon>
        <taxon>Bacillati</taxon>
        <taxon>Bacillota</taxon>
        <taxon>Clostridia</taxon>
        <taxon>Lachnospirales</taxon>
        <taxon>Lachnospiraceae</taxon>
        <taxon>Butyrivibrio</taxon>
    </lineage>
</organism>
<comment type="caution">
    <text evidence="2">The sequence shown here is derived from an EMBL/GenBank/DDBJ whole genome shotgun (WGS) entry which is preliminary data.</text>
</comment>
<feature type="transmembrane region" description="Helical" evidence="1">
    <location>
        <begin position="124"/>
        <end position="140"/>
    </location>
</feature>
<evidence type="ECO:0000313" key="2">
    <source>
        <dbReference type="EMBL" id="PWT26930.1"/>
    </source>
</evidence>
<keyword evidence="1" id="KW-0472">Membrane</keyword>
<feature type="transmembrane region" description="Helical" evidence="1">
    <location>
        <begin position="99"/>
        <end position="118"/>
    </location>
</feature>
<feature type="transmembrane region" description="Helical" evidence="1">
    <location>
        <begin position="147"/>
        <end position="164"/>
    </location>
</feature>
<proteinExistence type="predicted"/>
<feature type="transmembrane region" description="Helical" evidence="1">
    <location>
        <begin position="333"/>
        <end position="352"/>
    </location>
</feature>
<reference evidence="2 3" key="1">
    <citation type="submission" date="2017-09" db="EMBL/GenBank/DDBJ databases">
        <title>High-quality draft genome sequence of Butyrivibrio fibrisolvens INBov1, isolated from cow rumen.</title>
        <authorList>
            <person name="Rodriguez Hernaez J."/>
            <person name="Rivarola M."/>
            <person name="Paniego N."/>
            <person name="Cravero S."/>
            <person name="Ceron Cucchi M."/>
            <person name="Martinez M.C."/>
        </authorList>
    </citation>
    <scope>NUCLEOTIDE SEQUENCE [LARGE SCALE GENOMIC DNA]</scope>
    <source>
        <strain evidence="2 3">INBov1</strain>
    </source>
</reference>
<keyword evidence="1" id="KW-1133">Transmembrane helix</keyword>
<feature type="transmembrane region" description="Helical" evidence="1">
    <location>
        <begin position="72"/>
        <end position="92"/>
    </location>
</feature>
<evidence type="ECO:0000256" key="1">
    <source>
        <dbReference type="SAM" id="Phobius"/>
    </source>
</evidence>
<dbReference type="RefSeq" id="WP_110072585.1">
    <property type="nucleotide sequence ID" value="NZ_CM009896.1"/>
</dbReference>
<dbReference type="Proteomes" id="UP000245488">
    <property type="component" value="Chromosome"/>
</dbReference>
<keyword evidence="3" id="KW-1185">Reference proteome</keyword>
<protein>
    <recommendedName>
        <fullName evidence="4">EpsG family protein</fullName>
    </recommendedName>
</protein>
<feature type="transmembrane region" description="Helical" evidence="1">
    <location>
        <begin position="170"/>
        <end position="196"/>
    </location>
</feature>
<feature type="transmembrane region" description="Helical" evidence="1">
    <location>
        <begin position="250"/>
        <end position="271"/>
    </location>
</feature>
<feature type="transmembrane region" description="Helical" evidence="1">
    <location>
        <begin position="278"/>
        <end position="296"/>
    </location>
</feature>